<protein>
    <submittedName>
        <fullName evidence="3">Putative secreted hydrolase</fullName>
    </submittedName>
</protein>
<accession>A0A4Q7W299</accession>
<keyword evidence="3" id="KW-0378">Hydrolase</keyword>
<dbReference type="OrthoDB" id="9770826at2"/>
<gene>
    <name evidence="3" type="ORF">EV670_1181</name>
</gene>
<dbReference type="RefSeq" id="WP_130430848.1">
    <property type="nucleotide sequence ID" value="NZ_SHKP01000004.1"/>
</dbReference>
<keyword evidence="1" id="KW-0732">Signal</keyword>
<proteinExistence type="predicted"/>
<sequence length="374" mass="40865">MRPLLSRRAWLALATAALSRTRANAATSDELRRTLPIALPRDFGAHPATGIEWWYLTGWLQAGAAADPTHGFQITFLRSRGEVAPDHPSRFAASQVLFAHAALSDLQAKRHLHAQRIARAGFGIAEAKLGDTDVRLRDWALQRHGPPHADAIDASSAHRYTSAVRTPDFALQLRFDATQPVLLQGEAGWSRKGPDPAHASLYLSEPQLAVHGTLERNGRREPVTGTGWLDHEWSDALLPPTAVGWDWAGINLDDGGALTVFQLRRADGSALWAGGSHRPRGGAVRTFAPGELRFTPLRRWTSAATGASYPVEWRIESPLGTHLLVAAFDAQELDSRSSAGTAYWEGLSELRDAHEARVGRGYLEMTGYAGRLRL</sequence>
<evidence type="ECO:0000313" key="4">
    <source>
        <dbReference type="Proteomes" id="UP000293671"/>
    </source>
</evidence>
<reference evidence="3 4" key="1">
    <citation type="submission" date="2019-02" db="EMBL/GenBank/DDBJ databases">
        <title>Genomic Encyclopedia of Type Strains, Phase IV (KMG-IV): sequencing the most valuable type-strain genomes for metagenomic binning, comparative biology and taxonomic classification.</title>
        <authorList>
            <person name="Goeker M."/>
        </authorList>
    </citation>
    <scope>NUCLEOTIDE SEQUENCE [LARGE SCALE GENOMIC DNA]</scope>
    <source>
        <strain evidence="3 4">DSM 19570</strain>
    </source>
</reference>
<feature type="chain" id="PRO_5020926583" evidence="1">
    <location>
        <begin position="26"/>
        <end position="374"/>
    </location>
</feature>
<organism evidence="3 4">
    <name type="scientific">Rivibacter subsaxonicus</name>
    <dbReference type="NCBI Taxonomy" id="457575"/>
    <lineage>
        <taxon>Bacteria</taxon>
        <taxon>Pseudomonadati</taxon>
        <taxon>Pseudomonadota</taxon>
        <taxon>Betaproteobacteria</taxon>
        <taxon>Burkholderiales</taxon>
        <taxon>Rivibacter</taxon>
    </lineage>
</organism>
<dbReference type="PANTHER" id="PTHR38591:SF1">
    <property type="entry name" value="BLL1000 PROTEIN"/>
    <property type="match status" value="1"/>
</dbReference>
<dbReference type="EMBL" id="SHKP01000004">
    <property type="protein sequence ID" value="RZU03148.1"/>
    <property type="molecule type" value="Genomic_DNA"/>
</dbReference>
<dbReference type="InterPro" id="IPR023374">
    <property type="entry name" value="AttH-like_dom_sf"/>
</dbReference>
<comment type="caution">
    <text evidence="3">The sequence shown here is derived from an EMBL/GenBank/DDBJ whole genome shotgun (WGS) entry which is preliminary data.</text>
</comment>
<evidence type="ECO:0000256" key="1">
    <source>
        <dbReference type="SAM" id="SignalP"/>
    </source>
</evidence>
<dbReference type="InterPro" id="IPR010791">
    <property type="entry name" value="AttH_dom"/>
</dbReference>
<evidence type="ECO:0000313" key="3">
    <source>
        <dbReference type="EMBL" id="RZU03148.1"/>
    </source>
</evidence>
<feature type="signal peptide" evidence="1">
    <location>
        <begin position="1"/>
        <end position="25"/>
    </location>
</feature>
<dbReference type="Proteomes" id="UP000293671">
    <property type="component" value="Unassembled WGS sequence"/>
</dbReference>
<dbReference type="PANTHER" id="PTHR38591">
    <property type="entry name" value="HYDROLASE"/>
    <property type="match status" value="1"/>
</dbReference>
<name>A0A4Q7W299_9BURK</name>
<dbReference type="GO" id="GO:0016787">
    <property type="term" value="F:hydrolase activity"/>
    <property type="evidence" value="ECO:0007669"/>
    <property type="project" value="UniProtKB-KW"/>
</dbReference>
<dbReference type="AlphaFoldDB" id="A0A4Q7W299"/>
<dbReference type="Pfam" id="PF17186">
    <property type="entry name" value="Lipocalin_9"/>
    <property type="match status" value="1"/>
</dbReference>
<dbReference type="SUPFAM" id="SSF159245">
    <property type="entry name" value="AttH-like"/>
    <property type="match status" value="1"/>
</dbReference>
<keyword evidence="4" id="KW-1185">Reference proteome</keyword>
<feature type="domain" description="AttH" evidence="2">
    <location>
        <begin position="51"/>
        <end position="235"/>
    </location>
</feature>
<dbReference type="Pfam" id="PF07143">
    <property type="entry name" value="CrtC"/>
    <property type="match status" value="1"/>
</dbReference>
<dbReference type="Gene3D" id="2.40.370.10">
    <property type="entry name" value="AttH-like domain"/>
    <property type="match status" value="2"/>
</dbReference>
<evidence type="ECO:0000259" key="2">
    <source>
        <dbReference type="Pfam" id="PF07143"/>
    </source>
</evidence>